<evidence type="ECO:0000313" key="2">
    <source>
        <dbReference type="Proteomes" id="UP000280188"/>
    </source>
</evidence>
<dbReference type="Pfam" id="PF04338">
    <property type="entry name" value="DUF481"/>
    <property type="match status" value="1"/>
</dbReference>
<keyword evidence="2" id="KW-1185">Reference proteome</keyword>
<proteinExistence type="predicted"/>
<sequence>MAFLSKNFFVCSILAAFFGVSLSAMADEPNIAPAVISLDKFAKKPEWSGTVGLGFSSSTGTSQALNLNTDDTLLWHRGPWLNQSLLLYNYATSQGTVNADRLDVSNQTRYDIAIQQYLFGHLSYHRNHFDGYYFRADETVGYGHYFNLSRASLLTLEAGVGARQSHPIGGDYSTRPIARLYGKYLWKFSPHAHLSEAIAAILANNGANTYNSILSVVSPLYGAFNLHLAFIATYNTKVQYGYQPLNTLTTINLDYDF</sequence>
<organism evidence="1 2">
    <name type="scientific">Acidithiobacillus ferridurans</name>
    <dbReference type="NCBI Taxonomy" id="1232575"/>
    <lineage>
        <taxon>Bacteria</taxon>
        <taxon>Pseudomonadati</taxon>
        <taxon>Pseudomonadota</taxon>
        <taxon>Acidithiobacillia</taxon>
        <taxon>Acidithiobacillales</taxon>
        <taxon>Acidithiobacillaceae</taxon>
        <taxon>Acidithiobacillus</taxon>
    </lineage>
</organism>
<dbReference type="InterPro" id="IPR007433">
    <property type="entry name" value="DUF481"/>
</dbReference>
<dbReference type="KEGG" id="afj:AFERRID_20440"/>
<accession>A0A2Z6IK59</accession>
<gene>
    <name evidence="1" type="ORF">AFERRID_20440</name>
</gene>
<dbReference type="Proteomes" id="UP000280188">
    <property type="component" value="Chromosome"/>
</dbReference>
<dbReference type="EMBL" id="AP018795">
    <property type="protein sequence ID" value="BBF65826.1"/>
    <property type="molecule type" value="Genomic_DNA"/>
</dbReference>
<dbReference type="RefSeq" id="WP_113526978.1">
    <property type="nucleotide sequence ID" value="NZ_AP018795.1"/>
</dbReference>
<protein>
    <submittedName>
        <fullName evidence="1">Uncharacterized protein</fullName>
    </submittedName>
</protein>
<reference evidence="1 2" key="1">
    <citation type="journal article" date="2018" name="Microbiol. Resour. Announc.">
        <title>Complete Genome Sequence of Acidithiobacillus ferridurans JCM 18981.</title>
        <authorList>
            <person name="Miyauchi T."/>
            <person name="Kouzuma A."/>
            <person name="Abe T."/>
            <person name="Watanabe K."/>
        </authorList>
    </citation>
    <scope>NUCLEOTIDE SEQUENCE [LARGE SCALE GENOMIC DNA]</scope>
    <source>
        <strain evidence="2">ATCC 33020 / DSM 29468 / JCM 18981 / 11Fe</strain>
    </source>
</reference>
<name>A0A2Z6IK59_ACIFI</name>
<evidence type="ECO:0000313" key="1">
    <source>
        <dbReference type="EMBL" id="BBF65826.1"/>
    </source>
</evidence>
<dbReference type="AlphaFoldDB" id="A0A2Z6IK59"/>